<dbReference type="Proteomes" id="UP001217918">
    <property type="component" value="Unassembled WGS sequence"/>
</dbReference>
<evidence type="ECO:0000313" key="3">
    <source>
        <dbReference type="Proteomes" id="UP001217918"/>
    </source>
</evidence>
<name>A0AAD9MDD1_9PEZI</name>
<reference evidence="2" key="1">
    <citation type="journal article" date="2023" name="Mol. Plant Microbe Interact.">
        <title>Elucidating the Obligate Nature and Biological Capacity of an Invasive Fungal Corn Pathogen.</title>
        <authorList>
            <person name="MacCready J.S."/>
            <person name="Roggenkamp E.M."/>
            <person name="Gdanetz K."/>
            <person name="Chilvers M.I."/>
        </authorList>
    </citation>
    <scope>NUCLEOTIDE SEQUENCE</scope>
    <source>
        <strain evidence="2">PM02</strain>
    </source>
</reference>
<evidence type="ECO:0000256" key="1">
    <source>
        <dbReference type="SAM" id="MobiDB-lite"/>
    </source>
</evidence>
<protein>
    <submittedName>
        <fullName evidence="2">Uncharacterized protein</fullName>
    </submittedName>
</protein>
<feature type="region of interest" description="Disordered" evidence="1">
    <location>
        <begin position="1"/>
        <end position="20"/>
    </location>
</feature>
<comment type="caution">
    <text evidence="2">The sequence shown here is derived from an EMBL/GenBank/DDBJ whole genome shotgun (WGS) entry which is preliminary data.</text>
</comment>
<sequence length="92" mass="9773">MYLHTSPLASLSASSTPSLAGDWAPGAGRCVPSQPGVPVPQRQFIFFCALQASTLVSQLDSAIVKSKRDEASSTKKKPLPTRWIFLACIASP</sequence>
<organism evidence="2 3">
    <name type="scientific">Phyllachora maydis</name>
    <dbReference type="NCBI Taxonomy" id="1825666"/>
    <lineage>
        <taxon>Eukaryota</taxon>
        <taxon>Fungi</taxon>
        <taxon>Dikarya</taxon>
        <taxon>Ascomycota</taxon>
        <taxon>Pezizomycotina</taxon>
        <taxon>Sordariomycetes</taxon>
        <taxon>Sordariomycetidae</taxon>
        <taxon>Phyllachorales</taxon>
        <taxon>Phyllachoraceae</taxon>
        <taxon>Phyllachora</taxon>
    </lineage>
</organism>
<dbReference type="EMBL" id="JAQQPM010000006">
    <property type="protein sequence ID" value="KAK2072212.1"/>
    <property type="molecule type" value="Genomic_DNA"/>
</dbReference>
<evidence type="ECO:0000313" key="2">
    <source>
        <dbReference type="EMBL" id="KAK2072212.1"/>
    </source>
</evidence>
<proteinExistence type="predicted"/>
<dbReference type="AlphaFoldDB" id="A0AAD9MDD1"/>
<keyword evidence="3" id="KW-1185">Reference proteome</keyword>
<gene>
    <name evidence="2" type="ORF">P8C59_006583</name>
</gene>
<accession>A0AAD9MDD1</accession>